<evidence type="ECO:0000256" key="2">
    <source>
        <dbReference type="SAM" id="SignalP"/>
    </source>
</evidence>
<dbReference type="InterPro" id="IPR008964">
    <property type="entry name" value="Invasin/intimin_cell_adhesion"/>
</dbReference>
<protein>
    <recommendedName>
        <fullName evidence="3">Fibronectin type-III domain-containing protein</fullName>
    </recommendedName>
</protein>
<dbReference type="InterPro" id="IPR050964">
    <property type="entry name" value="Striated_Muscle_Regulatory"/>
</dbReference>
<dbReference type="SMART" id="SM00060">
    <property type="entry name" value="FN3"/>
    <property type="match status" value="2"/>
</dbReference>
<evidence type="ECO:0000256" key="1">
    <source>
        <dbReference type="ARBA" id="ARBA00022737"/>
    </source>
</evidence>
<proteinExistence type="predicted"/>
<keyword evidence="5" id="KW-1185">Reference proteome</keyword>
<dbReference type="PANTHER" id="PTHR13817">
    <property type="entry name" value="TITIN"/>
    <property type="match status" value="1"/>
</dbReference>
<name>A0ABP7U7B5_9FLAO</name>
<dbReference type="SUPFAM" id="SSF49265">
    <property type="entry name" value="Fibronectin type III"/>
    <property type="match status" value="2"/>
</dbReference>
<reference evidence="5" key="1">
    <citation type="journal article" date="2019" name="Int. J. Syst. Evol. Microbiol.">
        <title>The Global Catalogue of Microorganisms (GCM) 10K type strain sequencing project: providing services to taxonomists for standard genome sequencing and annotation.</title>
        <authorList>
            <consortium name="The Broad Institute Genomics Platform"/>
            <consortium name="The Broad Institute Genome Sequencing Center for Infectious Disease"/>
            <person name="Wu L."/>
            <person name="Ma J."/>
        </authorList>
    </citation>
    <scope>NUCLEOTIDE SEQUENCE [LARGE SCALE GENOMIC DNA]</scope>
    <source>
        <strain evidence="5">JCM 17064</strain>
    </source>
</reference>
<dbReference type="Proteomes" id="UP001500968">
    <property type="component" value="Unassembled WGS sequence"/>
</dbReference>
<evidence type="ECO:0000313" key="5">
    <source>
        <dbReference type="Proteomes" id="UP001500968"/>
    </source>
</evidence>
<dbReference type="SUPFAM" id="SSF49313">
    <property type="entry name" value="Cadherin-like"/>
    <property type="match status" value="1"/>
</dbReference>
<accession>A0ABP7U7B5</accession>
<dbReference type="InterPro" id="IPR041248">
    <property type="entry name" value="YDG"/>
</dbReference>
<dbReference type="InterPro" id="IPR015919">
    <property type="entry name" value="Cadherin-like_sf"/>
</dbReference>
<sequence>MNKITNLFSLRRVVLFLFLITNALTSSIVFAQTQTIGSFPFMDGGFENQTTGALGTTLSSAAWSRQNQSGASSSIVTTSPRSGTKHASAVSVSTVSRNLQSPQSATASAGPAANTSYVVQFFVQNAASVNSFQAAVTTNGTSNPAYSTAATLAANATWTKVSYVLSTATTAVTTSGIGIAGRAAAGSFFVDDFVIYPGSAIDNTAPNSPGTVTVSAATTSTLNVSWAAATGGVDGGGYVVVRYASAPNADNDINQNGIYGVGNTTSNGTGSLVGTVRYVGTGTSFTDTGLSQGTQYWYKVYTADKAFNYSAESSGNGSTTSAYSITYANIQYPDFTTSINEGSSITYYGQVYSAGLTDSAGEGTLIDAWLGYSTTNSDPSGAGWTWVPATYNTDVGNNDEYKAALTGLTPATYYLAYRYRIGAGSYVYGDINGIWNSTTDNRILTVTSLLVDWCNVQYPTSGTITAGDAYNVYAKVYLGGVTNAGSPGAGITAWIGYSTSNTNPNTWTNWVPATFNADQGNDDEYVANLGTGLTPGTYYYASRFQRTGSTEYRYGDTNGIWDTTADNGVLTVNAATPVVTPASPTGTYNTAFSYNVVATNAPTSYAVASGTLPTGLSLNTTTGLISGTPTQVGTFAVGVTAANGGGTSAAATITITISQASQTITFGTLASKVYGDAAFALTATASSGLTVSYSSSNTAVATVSGNTVTILGAGSATITATQAGNANYTAATAVNQNLTVAVKNLTITGVVADDKVQDGTTTATLSGAPGLSGFVSGDESAVSITGTPTATFASALPGVGIAVTVTGYSLAGTKAAHYSVSQPTGLSADITALTVPTATAVTAVLPVGFTAKWNAVSGATSYELDVYTKTGGVTEVINQDFTWTNLGTTNGTGGNSGGWSGSVAGNTFDIVSWTDASGYKGDNCAKMGAGSARGALTTPAFGIAGNAVVTFRAGAWDSASEQTTLLLEVTGGGTLSQSSVTMTKGAFTNYTVNVTGATAATQVTFRAFQISNARFFIDDIVVTVDSESLVYASGYQSLNVGNVTAYAVTGLDPETQYFYRVRAVNGTVATGSSNEISVTTKPVSCTWNGTAWTNTTGPDADIEAVIAGVYSTAVNGEFTAKKVTVNSGSLTVNSGNTITVVNELVNNLTAADVVVENNANLIQTADVDNTGSVTVKRNSSLLKRLDYTLWSSPVVGQNLLNFSPQTLTNRFYLYNSTTNFYESVPSPSTTTFDAGKGFLIRVPNNHPAVTPTAFAGQFVGVPHNGDYSVTMQDAVAGERFNLVGNPYPSPINALSFIEDANNSGSITGTLYFWRKTNGSANPSYCTWTSGGFVTNNDDQTFDLNDVIQTGQAFFVEATGTNNQLLFTNAMRADNNANQFFRNAQTTTSVERNRVWLNATNGTGAFSQTMIGYMTNASNGFDAQIDGKYINDGEIALTSLLDANPMAIQGRALPFDAADVVPMRFKATTAGTYTIAIDHADGIFANDQTVFLRDNVLGVTHNLNDGAYTFAVEAGAFDSRFEVVYQATLGTDTPTLTQNQVVVYAADAYSVTVATGTIVMNSIKVFDIRGRLLTESNAINASQATLALPATNQVVLLQITAVTGETITKKFVK</sequence>
<dbReference type="SUPFAM" id="SSF49373">
    <property type="entry name" value="Invasin/intimin cell-adhesion fragments"/>
    <property type="match status" value="1"/>
</dbReference>
<dbReference type="InterPro" id="IPR003961">
    <property type="entry name" value="FN3_dom"/>
</dbReference>
<organism evidence="4 5">
    <name type="scientific">Flavobacterium cheonhonense</name>
    <dbReference type="NCBI Taxonomy" id="706185"/>
    <lineage>
        <taxon>Bacteria</taxon>
        <taxon>Pseudomonadati</taxon>
        <taxon>Bacteroidota</taxon>
        <taxon>Flavobacteriia</taxon>
        <taxon>Flavobacteriales</taxon>
        <taxon>Flavobacteriaceae</taxon>
        <taxon>Flavobacterium</taxon>
    </lineage>
</organism>
<keyword evidence="2" id="KW-0732">Signal</keyword>
<gene>
    <name evidence="4" type="ORF">GCM10022386_23740</name>
</gene>
<evidence type="ECO:0000313" key="4">
    <source>
        <dbReference type="EMBL" id="GAA4037211.1"/>
    </source>
</evidence>
<dbReference type="RefSeq" id="WP_324690276.1">
    <property type="nucleotide sequence ID" value="NZ_BAABCR010000015.1"/>
</dbReference>
<dbReference type="Gene3D" id="2.60.40.1080">
    <property type="match status" value="1"/>
</dbReference>
<comment type="caution">
    <text evidence="4">The sequence shown here is derived from an EMBL/GenBank/DDBJ whole genome shotgun (WGS) entry which is preliminary data.</text>
</comment>
<dbReference type="EMBL" id="BAABCR010000015">
    <property type="protein sequence ID" value="GAA4037211.1"/>
    <property type="molecule type" value="Genomic_DNA"/>
</dbReference>
<keyword evidence="1" id="KW-0677">Repeat</keyword>
<dbReference type="Gene3D" id="2.60.40.10">
    <property type="entry name" value="Immunoglobulins"/>
    <property type="match status" value="3"/>
</dbReference>
<evidence type="ECO:0000259" key="3">
    <source>
        <dbReference type="PROSITE" id="PS50853"/>
    </source>
</evidence>
<dbReference type="InterPro" id="IPR013783">
    <property type="entry name" value="Ig-like_fold"/>
</dbReference>
<dbReference type="InterPro" id="IPR036116">
    <property type="entry name" value="FN3_sf"/>
</dbReference>
<feature type="domain" description="Fibronectin type-III" evidence="3">
    <location>
        <begin position="986"/>
        <end position="1083"/>
    </location>
</feature>
<dbReference type="CDD" id="cd00063">
    <property type="entry name" value="FN3"/>
    <property type="match status" value="1"/>
</dbReference>
<dbReference type="PROSITE" id="PS50853">
    <property type="entry name" value="FN3"/>
    <property type="match status" value="1"/>
</dbReference>
<dbReference type="PANTHER" id="PTHR13817:SF73">
    <property type="entry name" value="FIBRONECTIN TYPE-III DOMAIN-CONTAINING PROTEIN"/>
    <property type="match status" value="1"/>
</dbReference>
<dbReference type="Gene3D" id="2.60.120.260">
    <property type="entry name" value="Galactose-binding domain-like"/>
    <property type="match status" value="1"/>
</dbReference>
<dbReference type="Pfam" id="PF18657">
    <property type="entry name" value="YDG"/>
    <property type="match status" value="1"/>
</dbReference>
<feature type="signal peptide" evidence="2">
    <location>
        <begin position="1"/>
        <end position="31"/>
    </location>
</feature>
<feature type="chain" id="PRO_5046257842" description="Fibronectin type-III domain-containing protein" evidence="2">
    <location>
        <begin position="32"/>
        <end position="1612"/>
    </location>
</feature>